<dbReference type="AlphaFoldDB" id="A0A545AJE0"/>
<dbReference type="InParanoid" id="A0A545AJE0"/>
<gene>
    <name evidence="1" type="ORF">FL583_30175</name>
</gene>
<accession>A0A545AJE0</accession>
<reference evidence="1 2" key="1">
    <citation type="submission" date="2019-07" db="EMBL/GenBank/DDBJ databases">
        <title>Cryptosporangium phraense sp. nov., isolated from plant litter.</title>
        <authorList>
            <person name="Suriyachadkun C."/>
        </authorList>
    </citation>
    <scope>NUCLEOTIDE SEQUENCE [LARGE SCALE GENOMIC DNA]</scope>
    <source>
        <strain evidence="1 2">A-T 5661</strain>
    </source>
</reference>
<comment type="caution">
    <text evidence="1">The sequence shown here is derived from an EMBL/GenBank/DDBJ whole genome shotgun (WGS) entry which is preliminary data.</text>
</comment>
<dbReference type="EMBL" id="VIRS01000027">
    <property type="protein sequence ID" value="TQS41370.1"/>
    <property type="molecule type" value="Genomic_DNA"/>
</dbReference>
<sequence length="145" mass="15651">MSSLDFLVGTFIGAEQVHPSPWTGRHDAEGEVTGVAELAGAIVVQRQVQRRDGEVTFEAVNVFQLDPATGATLLYSFDSVGYPPDPCSRGTWEDGTLVLHRATARGEARTTYTPSSDGYAWTKDFRAPGATDWSPVISGRLTTAF</sequence>
<evidence type="ECO:0000313" key="2">
    <source>
        <dbReference type="Proteomes" id="UP000317982"/>
    </source>
</evidence>
<dbReference type="RefSeq" id="WP_142708251.1">
    <property type="nucleotide sequence ID" value="NZ_VIRS01000027.1"/>
</dbReference>
<protein>
    <submittedName>
        <fullName evidence="1">DUF1579 domain-containing protein</fullName>
    </submittedName>
</protein>
<dbReference type="OrthoDB" id="7186376at2"/>
<dbReference type="Proteomes" id="UP000317982">
    <property type="component" value="Unassembled WGS sequence"/>
</dbReference>
<keyword evidence="2" id="KW-1185">Reference proteome</keyword>
<organism evidence="1 2">
    <name type="scientific">Cryptosporangium phraense</name>
    <dbReference type="NCBI Taxonomy" id="2593070"/>
    <lineage>
        <taxon>Bacteria</taxon>
        <taxon>Bacillati</taxon>
        <taxon>Actinomycetota</taxon>
        <taxon>Actinomycetes</taxon>
        <taxon>Cryptosporangiales</taxon>
        <taxon>Cryptosporangiaceae</taxon>
        <taxon>Cryptosporangium</taxon>
    </lineage>
</organism>
<name>A0A545AJE0_9ACTN</name>
<evidence type="ECO:0000313" key="1">
    <source>
        <dbReference type="EMBL" id="TQS41370.1"/>
    </source>
</evidence>
<proteinExistence type="predicted"/>